<organism evidence="4 5">
    <name type="scientific">Plectus sambesii</name>
    <dbReference type="NCBI Taxonomy" id="2011161"/>
    <lineage>
        <taxon>Eukaryota</taxon>
        <taxon>Metazoa</taxon>
        <taxon>Ecdysozoa</taxon>
        <taxon>Nematoda</taxon>
        <taxon>Chromadorea</taxon>
        <taxon>Plectida</taxon>
        <taxon>Plectina</taxon>
        <taxon>Plectoidea</taxon>
        <taxon>Plectidae</taxon>
        <taxon>Plectus</taxon>
    </lineage>
</organism>
<reference evidence="5" key="1">
    <citation type="submission" date="2022-11" db="UniProtKB">
        <authorList>
            <consortium name="WormBaseParasite"/>
        </authorList>
    </citation>
    <scope>IDENTIFICATION</scope>
</reference>
<protein>
    <submittedName>
        <fullName evidence="5">Isochorismatase-like domain-containing protein</fullName>
    </submittedName>
</protein>
<accession>A0A914WYG0</accession>
<dbReference type="InterPro" id="IPR000868">
    <property type="entry name" value="Isochorismatase-like_dom"/>
</dbReference>
<dbReference type="GO" id="GO:0016787">
    <property type="term" value="F:hydrolase activity"/>
    <property type="evidence" value="ECO:0007669"/>
    <property type="project" value="UniProtKB-KW"/>
</dbReference>
<dbReference type="InterPro" id="IPR036380">
    <property type="entry name" value="Isochorismatase-like_sf"/>
</dbReference>
<evidence type="ECO:0000313" key="4">
    <source>
        <dbReference type="Proteomes" id="UP000887566"/>
    </source>
</evidence>
<sequence length="123" mass="14590">MKNKFGLLVIDMQERFRPVISKEMILQLNNTMRQCREKQIPVIFTQHGHKNLETDGGVLNEWWNGDLSIVGDASWQLLPELELDKSYDCVIDQKRRYDAFHGTALEDMLHQKNVRDKLFHHKR</sequence>
<dbReference type="Proteomes" id="UP000887566">
    <property type="component" value="Unplaced"/>
</dbReference>
<dbReference type="InterPro" id="IPR050272">
    <property type="entry name" value="Isochorismatase-like_hydrls"/>
</dbReference>
<dbReference type="WBParaSite" id="PSAMB.scaffold52size92702.g1130.t1">
    <property type="protein sequence ID" value="PSAMB.scaffold52size92702.g1130.t1"/>
    <property type="gene ID" value="PSAMB.scaffold52size92702.g1130"/>
</dbReference>
<proteinExistence type="inferred from homology"/>
<dbReference type="PANTHER" id="PTHR43540">
    <property type="entry name" value="PEROXYUREIDOACRYLATE/UREIDOACRYLATE AMIDOHYDROLASE-RELATED"/>
    <property type="match status" value="1"/>
</dbReference>
<dbReference type="SUPFAM" id="SSF52499">
    <property type="entry name" value="Isochorismatase-like hydrolases"/>
    <property type="match status" value="1"/>
</dbReference>
<dbReference type="Pfam" id="PF00857">
    <property type="entry name" value="Isochorismatase"/>
    <property type="match status" value="1"/>
</dbReference>
<dbReference type="PANTHER" id="PTHR43540:SF6">
    <property type="entry name" value="ISOCHORISMATASE-LIKE DOMAIN-CONTAINING PROTEIN"/>
    <property type="match status" value="1"/>
</dbReference>
<evidence type="ECO:0000313" key="5">
    <source>
        <dbReference type="WBParaSite" id="PSAMB.scaffold52size92702.g1130.t1"/>
    </source>
</evidence>
<name>A0A914WYG0_9BILA</name>
<keyword evidence="2" id="KW-0378">Hydrolase</keyword>
<comment type="similarity">
    <text evidence="1">Belongs to the isochorismatase family.</text>
</comment>
<dbReference type="Gene3D" id="3.40.50.850">
    <property type="entry name" value="Isochorismatase-like"/>
    <property type="match status" value="1"/>
</dbReference>
<evidence type="ECO:0000256" key="1">
    <source>
        <dbReference type="ARBA" id="ARBA00006336"/>
    </source>
</evidence>
<dbReference type="CDD" id="cd00431">
    <property type="entry name" value="cysteine_hydrolases"/>
    <property type="match status" value="1"/>
</dbReference>
<feature type="domain" description="Isochorismatase-like" evidence="3">
    <location>
        <begin position="7"/>
        <end position="115"/>
    </location>
</feature>
<evidence type="ECO:0000256" key="2">
    <source>
        <dbReference type="ARBA" id="ARBA00022801"/>
    </source>
</evidence>
<dbReference type="AlphaFoldDB" id="A0A914WYG0"/>
<keyword evidence="4" id="KW-1185">Reference proteome</keyword>
<evidence type="ECO:0000259" key="3">
    <source>
        <dbReference type="Pfam" id="PF00857"/>
    </source>
</evidence>